<dbReference type="Proteomes" id="UP001162131">
    <property type="component" value="Unassembled WGS sequence"/>
</dbReference>
<organism evidence="1 2">
    <name type="scientific">Blepharisma stoltei</name>
    <dbReference type="NCBI Taxonomy" id="1481888"/>
    <lineage>
        <taxon>Eukaryota</taxon>
        <taxon>Sar</taxon>
        <taxon>Alveolata</taxon>
        <taxon>Ciliophora</taxon>
        <taxon>Postciliodesmatophora</taxon>
        <taxon>Heterotrichea</taxon>
        <taxon>Heterotrichida</taxon>
        <taxon>Blepharismidae</taxon>
        <taxon>Blepharisma</taxon>
    </lineage>
</organism>
<keyword evidence="2" id="KW-1185">Reference proteome</keyword>
<dbReference type="AlphaFoldDB" id="A0AAU9J828"/>
<sequence>MNKRSQSSHRQVKHVNITISQAPTTLQLIRLINPNDEATIDLGNMKSILEKVPASCREKVQSIFHQYIFDHRTFEVPTSQLVKLLGRNKANGSLSPKERDHAKSRIQHYFEISPTKVRLSSQLTTSESFKKLNQSVRMLSKERQFVKEVPLFVDEVISKSASINNNSEIRPHLAPGHYRRISAPIRPNLQLDVSYKELYQKKQNSSKKHQVSHKKLKLNPKSIETSVIHISSPLDVSIDEAPKSTASNFKGIYPNSDELIEIRKNFFRLYNSKNSNY</sequence>
<gene>
    <name evidence="1" type="ORF">BSTOLATCC_MIC26318</name>
</gene>
<proteinExistence type="predicted"/>
<evidence type="ECO:0000313" key="1">
    <source>
        <dbReference type="EMBL" id="CAG9320402.1"/>
    </source>
</evidence>
<accession>A0AAU9J828</accession>
<name>A0AAU9J828_9CILI</name>
<reference evidence="1" key="1">
    <citation type="submission" date="2021-09" db="EMBL/GenBank/DDBJ databases">
        <authorList>
            <consortium name="AG Swart"/>
            <person name="Singh M."/>
            <person name="Singh A."/>
            <person name="Seah K."/>
            <person name="Emmerich C."/>
        </authorList>
    </citation>
    <scope>NUCLEOTIDE SEQUENCE</scope>
    <source>
        <strain evidence="1">ATCC30299</strain>
    </source>
</reference>
<protein>
    <submittedName>
        <fullName evidence="1">Uncharacterized protein</fullName>
    </submittedName>
</protein>
<dbReference type="EMBL" id="CAJZBQ010000025">
    <property type="protein sequence ID" value="CAG9320402.1"/>
    <property type="molecule type" value="Genomic_DNA"/>
</dbReference>
<evidence type="ECO:0000313" key="2">
    <source>
        <dbReference type="Proteomes" id="UP001162131"/>
    </source>
</evidence>
<comment type="caution">
    <text evidence="1">The sequence shown here is derived from an EMBL/GenBank/DDBJ whole genome shotgun (WGS) entry which is preliminary data.</text>
</comment>